<evidence type="ECO:0000256" key="1">
    <source>
        <dbReference type="SAM" id="MobiDB-lite"/>
    </source>
</evidence>
<evidence type="ECO:0000313" key="2">
    <source>
        <dbReference type="EMBL" id="CAJ0968115.1"/>
    </source>
</evidence>
<gene>
    <name evidence="2" type="ORF">RIMI_LOCUS22808225</name>
</gene>
<organism evidence="2 3">
    <name type="scientific">Ranitomeya imitator</name>
    <name type="common">mimic poison frog</name>
    <dbReference type="NCBI Taxonomy" id="111125"/>
    <lineage>
        <taxon>Eukaryota</taxon>
        <taxon>Metazoa</taxon>
        <taxon>Chordata</taxon>
        <taxon>Craniata</taxon>
        <taxon>Vertebrata</taxon>
        <taxon>Euteleostomi</taxon>
        <taxon>Amphibia</taxon>
        <taxon>Batrachia</taxon>
        <taxon>Anura</taxon>
        <taxon>Neobatrachia</taxon>
        <taxon>Hyloidea</taxon>
        <taxon>Dendrobatidae</taxon>
        <taxon>Dendrobatinae</taxon>
        <taxon>Ranitomeya</taxon>
    </lineage>
</organism>
<feature type="region of interest" description="Disordered" evidence="1">
    <location>
        <begin position="84"/>
        <end position="113"/>
    </location>
</feature>
<keyword evidence="3" id="KW-1185">Reference proteome</keyword>
<reference evidence="2" key="1">
    <citation type="submission" date="2023-07" db="EMBL/GenBank/DDBJ databases">
        <authorList>
            <person name="Stuckert A."/>
        </authorList>
    </citation>
    <scope>NUCLEOTIDE SEQUENCE</scope>
</reference>
<dbReference type="PANTHER" id="PTHR45960:SF3">
    <property type="entry name" value="GRB2-ASSOCIATED-BINDING PROTEIN 3"/>
    <property type="match status" value="1"/>
</dbReference>
<protein>
    <submittedName>
        <fullName evidence="2">Uncharacterized protein</fullName>
    </submittedName>
</protein>
<sequence>MPTSGTIRDWMEAPCGELWNYTQGFTPLYSFTSDCSEDSYVPMNPNASPSVSESESSTDGYIPMSPVTAAFTFPASVNSKVTSPLPELPVDLEPPPVNRDLKPRRKMRPPPLDLRNLSTIREHTTCPVSFCTASSWHHHFAETLWVTLRTALCVTQKELLHCMYLERQNKVP</sequence>
<dbReference type="EMBL" id="CAUEEQ010078936">
    <property type="protein sequence ID" value="CAJ0968115.1"/>
    <property type="molecule type" value="Genomic_DNA"/>
</dbReference>
<comment type="caution">
    <text evidence="2">The sequence shown here is derived from an EMBL/GenBank/DDBJ whole genome shotgun (WGS) entry which is preliminary data.</text>
</comment>
<evidence type="ECO:0000313" key="3">
    <source>
        <dbReference type="Proteomes" id="UP001176940"/>
    </source>
</evidence>
<dbReference type="InterPro" id="IPR046355">
    <property type="entry name" value="Gab1-4-like"/>
</dbReference>
<dbReference type="Proteomes" id="UP001176940">
    <property type="component" value="Unassembled WGS sequence"/>
</dbReference>
<proteinExistence type="predicted"/>
<dbReference type="PANTHER" id="PTHR45960">
    <property type="entry name" value="GRB2-ASSOCIATED-BINDING PROTEIN"/>
    <property type="match status" value="1"/>
</dbReference>
<accession>A0ABN9MMW3</accession>
<name>A0ABN9MMW3_9NEOB</name>